<comment type="caution">
    <text evidence="1">The sequence shown here is derived from an EMBL/GenBank/DDBJ whole genome shotgun (WGS) entry which is preliminary data.</text>
</comment>
<accession>A0A512BFL6</accession>
<reference evidence="1 2" key="1">
    <citation type="submission" date="2019-07" db="EMBL/GenBank/DDBJ databases">
        <title>Whole genome shotgun sequence of Segetibacter aerophilus NBRC 106135.</title>
        <authorList>
            <person name="Hosoyama A."/>
            <person name="Uohara A."/>
            <person name="Ohji S."/>
            <person name="Ichikawa N."/>
        </authorList>
    </citation>
    <scope>NUCLEOTIDE SEQUENCE [LARGE SCALE GENOMIC DNA]</scope>
    <source>
        <strain evidence="1 2">NBRC 106135</strain>
    </source>
</reference>
<sequence length="66" mass="8141">MEEQELTYTYNQLQQLIPKANHEELKQLTLIIYKERRLYYYITFSRTLRMITRRTLELTPTSVFLP</sequence>
<protein>
    <submittedName>
        <fullName evidence="1">Uncharacterized protein</fullName>
    </submittedName>
</protein>
<dbReference type="Proteomes" id="UP000321513">
    <property type="component" value="Unassembled WGS sequence"/>
</dbReference>
<name>A0A512BFL6_9BACT</name>
<evidence type="ECO:0000313" key="2">
    <source>
        <dbReference type="Proteomes" id="UP000321513"/>
    </source>
</evidence>
<evidence type="ECO:0000313" key="1">
    <source>
        <dbReference type="EMBL" id="GEO10750.1"/>
    </source>
</evidence>
<dbReference type="AlphaFoldDB" id="A0A512BFL6"/>
<keyword evidence="2" id="KW-1185">Reference proteome</keyword>
<dbReference type="EMBL" id="BJYT01000012">
    <property type="protein sequence ID" value="GEO10750.1"/>
    <property type="molecule type" value="Genomic_DNA"/>
</dbReference>
<proteinExistence type="predicted"/>
<gene>
    <name evidence="1" type="ORF">SAE01_32460</name>
</gene>
<organism evidence="1 2">
    <name type="scientific">Segetibacter aerophilus</name>
    <dbReference type="NCBI Taxonomy" id="670293"/>
    <lineage>
        <taxon>Bacteria</taxon>
        <taxon>Pseudomonadati</taxon>
        <taxon>Bacteroidota</taxon>
        <taxon>Chitinophagia</taxon>
        <taxon>Chitinophagales</taxon>
        <taxon>Chitinophagaceae</taxon>
        <taxon>Segetibacter</taxon>
    </lineage>
</organism>